<dbReference type="InterPro" id="IPR034543">
    <property type="entry name" value="LCL2"/>
</dbReference>
<sequence>MIPRLFYLIFFLTFSLASAQFQFFENMFGHHQQQQQQQTRSGAAQYVAQVESVSCSKYLCPSTLDCVARPIDCPCPYEEDVKCIIPSAGTDDDSDDATMVCIRGEQGCSHVEQLIHKLLSRNS</sequence>
<gene>
    <name evidence="5" type="ORF">AMATHDRAFT_142758</name>
</gene>
<accession>A0A2A9NMR2</accession>
<dbReference type="EMBL" id="KZ301988">
    <property type="protein sequence ID" value="PFH51378.1"/>
    <property type="molecule type" value="Genomic_DNA"/>
</dbReference>
<reference evidence="5 6" key="1">
    <citation type="submission" date="2014-02" db="EMBL/GenBank/DDBJ databases">
        <title>Transposable element dynamics among asymbiotic and ectomycorrhizal Amanita fungi.</title>
        <authorList>
            <consortium name="DOE Joint Genome Institute"/>
            <person name="Hess J."/>
            <person name="Skrede I."/>
            <person name="Wolfe B."/>
            <person name="LaButti K."/>
            <person name="Ohm R.A."/>
            <person name="Grigoriev I.V."/>
            <person name="Pringle A."/>
        </authorList>
    </citation>
    <scope>NUCLEOTIDE SEQUENCE [LARGE SCALE GENOMIC DNA]</scope>
    <source>
        <strain evidence="5 6">SKay4041</strain>
    </source>
</reference>
<dbReference type="OrthoDB" id="2234316at2759"/>
<organism evidence="5 6">
    <name type="scientific">Amanita thiersii Skay4041</name>
    <dbReference type="NCBI Taxonomy" id="703135"/>
    <lineage>
        <taxon>Eukaryota</taxon>
        <taxon>Fungi</taxon>
        <taxon>Dikarya</taxon>
        <taxon>Basidiomycota</taxon>
        <taxon>Agaricomycotina</taxon>
        <taxon>Agaricomycetes</taxon>
        <taxon>Agaricomycetidae</taxon>
        <taxon>Agaricales</taxon>
        <taxon>Pluteineae</taxon>
        <taxon>Amanitaceae</taxon>
        <taxon>Amanita</taxon>
    </lineage>
</organism>
<dbReference type="Proteomes" id="UP000242287">
    <property type="component" value="Unassembled WGS sequence"/>
</dbReference>
<keyword evidence="3 4" id="KW-0732">Signal</keyword>
<name>A0A2A9NMR2_9AGAR</name>
<evidence type="ECO:0000256" key="1">
    <source>
        <dbReference type="ARBA" id="ARBA00010545"/>
    </source>
</evidence>
<keyword evidence="6" id="KW-1185">Reference proteome</keyword>
<proteinExistence type="inferred from homology"/>
<evidence type="ECO:0000313" key="6">
    <source>
        <dbReference type="Proteomes" id="UP000242287"/>
    </source>
</evidence>
<evidence type="ECO:0000313" key="5">
    <source>
        <dbReference type="EMBL" id="PFH51378.1"/>
    </source>
</evidence>
<dbReference type="AlphaFoldDB" id="A0A2A9NMR2"/>
<evidence type="ECO:0000256" key="2">
    <source>
        <dbReference type="ARBA" id="ARBA00018534"/>
    </source>
</evidence>
<feature type="chain" id="PRO_5012496165" description="Long chronological lifespan protein 2" evidence="4">
    <location>
        <begin position="20"/>
        <end position="123"/>
    </location>
</feature>
<dbReference type="PANTHER" id="PTHR38425">
    <property type="entry name" value="LONG CHRONOLOGICAL LIFESPAN PROTEIN 2"/>
    <property type="match status" value="1"/>
</dbReference>
<dbReference type="PANTHER" id="PTHR38425:SF1">
    <property type="entry name" value="LONG CHRONOLOGICAL LIFESPAN PROTEIN 2"/>
    <property type="match status" value="1"/>
</dbReference>
<evidence type="ECO:0000256" key="3">
    <source>
        <dbReference type="ARBA" id="ARBA00022729"/>
    </source>
</evidence>
<comment type="similarity">
    <text evidence="1">Belongs to the LCL2 family.</text>
</comment>
<dbReference type="GO" id="GO:0036503">
    <property type="term" value="P:ERAD pathway"/>
    <property type="evidence" value="ECO:0007669"/>
    <property type="project" value="TreeGrafter"/>
</dbReference>
<evidence type="ECO:0000256" key="4">
    <source>
        <dbReference type="SAM" id="SignalP"/>
    </source>
</evidence>
<protein>
    <recommendedName>
        <fullName evidence="2">Long chronological lifespan protein 2</fullName>
    </recommendedName>
</protein>
<feature type="signal peptide" evidence="4">
    <location>
        <begin position="1"/>
        <end position="19"/>
    </location>
</feature>
<dbReference type="STRING" id="703135.A0A2A9NMR2"/>